<evidence type="ECO:0000256" key="12">
    <source>
        <dbReference type="SAM" id="MobiDB-lite"/>
    </source>
</evidence>
<evidence type="ECO:0000256" key="5">
    <source>
        <dbReference type="ARBA" id="ARBA00022723"/>
    </source>
</evidence>
<evidence type="ECO:0000256" key="2">
    <source>
        <dbReference type="ARBA" id="ARBA00022679"/>
    </source>
</evidence>
<dbReference type="GO" id="GO:0006261">
    <property type="term" value="P:DNA-templated DNA replication"/>
    <property type="evidence" value="ECO:0007669"/>
    <property type="project" value="TreeGrafter"/>
</dbReference>
<dbReference type="InterPro" id="IPR003593">
    <property type="entry name" value="AAA+_ATPase"/>
</dbReference>
<comment type="similarity">
    <text evidence="1 11">Belongs to the DnaX/STICHEL family.</text>
</comment>
<name>A0A7T6VC98_9BURK</name>
<dbReference type="InterPro" id="IPR008921">
    <property type="entry name" value="DNA_pol3_clamp-load_cplx_C"/>
</dbReference>
<dbReference type="GO" id="GO:0046872">
    <property type="term" value="F:metal ion binding"/>
    <property type="evidence" value="ECO:0007669"/>
    <property type="project" value="UniProtKB-KW"/>
</dbReference>
<keyword evidence="5" id="KW-0479">Metal-binding</keyword>
<dbReference type="Gene3D" id="1.20.272.10">
    <property type="match status" value="1"/>
</dbReference>
<reference evidence="14 15" key="1">
    <citation type="submission" date="2020-12" db="EMBL/GenBank/DDBJ databases">
        <title>Complete genome sequence of Burkholderia anthina BJQ0011.</title>
        <authorList>
            <person name="Xu Y."/>
        </authorList>
    </citation>
    <scope>NUCLEOTIDE SEQUENCE [LARGE SCALE GENOMIC DNA]</scope>
    <source>
        <strain evidence="14 15">BJQ0011</strain>
    </source>
</reference>
<dbReference type="InterPro" id="IPR045085">
    <property type="entry name" value="HLD_clamp_pol_III_gamma_tau"/>
</dbReference>
<accession>A0A7T6VC98</accession>
<evidence type="ECO:0000256" key="1">
    <source>
        <dbReference type="ARBA" id="ARBA00006360"/>
    </source>
</evidence>
<evidence type="ECO:0000256" key="4">
    <source>
        <dbReference type="ARBA" id="ARBA00022705"/>
    </source>
</evidence>
<dbReference type="InterPro" id="IPR012763">
    <property type="entry name" value="DNA_pol_III_sug/sutau_N"/>
</dbReference>
<feature type="compositionally biased region" description="Low complexity" evidence="12">
    <location>
        <begin position="483"/>
        <end position="504"/>
    </location>
</feature>
<organism evidence="14 15">
    <name type="scientific">Burkholderia anthina</name>
    <dbReference type="NCBI Taxonomy" id="179879"/>
    <lineage>
        <taxon>Bacteria</taxon>
        <taxon>Pseudomonadati</taxon>
        <taxon>Pseudomonadota</taxon>
        <taxon>Betaproteobacteria</taxon>
        <taxon>Burkholderiales</taxon>
        <taxon>Burkholderiaceae</taxon>
        <taxon>Burkholderia</taxon>
        <taxon>Burkholderia cepacia complex</taxon>
    </lineage>
</organism>
<comment type="subunit">
    <text evidence="11">DNA polymerase III contains a core (composed of alpha, epsilon and theta chains) that associates with a tau subunit. This core dimerizes to form the POLIII' complex. PolIII' associates with the gamma complex (composed of gamma, delta, delta', psi and chi chains) and with the beta chain to form the complete DNA polymerase III complex.</text>
</comment>
<feature type="compositionally biased region" description="Basic and acidic residues" evidence="12">
    <location>
        <begin position="465"/>
        <end position="481"/>
    </location>
</feature>
<dbReference type="SMART" id="SM00382">
    <property type="entry name" value="AAA"/>
    <property type="match status" value="1"/>
</dbReference>
<dbReference type="Gene3D" id="1.10.8.60">
    <property type="match status" value="1"/>
</dbReference>
<evidence type="ECO:0000256" key="7">
    <source>
        <dbReference type="ARBA" id="ARBA00022833"/>
    </source>
</evidence>
<dbReference type="InterPro" id="IPR022754">
    <property type="entry name" value="DNA_pol_III_gamma-3"/>
</dbReference>
<dbReference type="Pfam" id="PF13177">
    <property type="entry name" value="DNA_pol3_delta2"/>
    <property type="match status" value="1"/>
</dbReference>
<dbReference type="Gene3D" id="3.40.50.300">
    <property type="entry name" value="P-loop containing nucleotide triphosphate hydrolases"/>
    <property type="match status" value="1"/>
</dbReference>
<evidence type="ECO:0000256" key="8">
    <source>
        <dbReference type="ARBA" id="ARBA00022840"/>
    </source>
</evidence>
<dbReference type="RefSeq" id="WP_175751241.1">
    <property type="nucleotide sequence ID" value="NZ_CADETT010000017.1"/>
</dbReference>
<evidence type="ECO:0000256" key="11">
    <source>
        <dbReference type="RuleBase" id="RU364063"/>
    </source>
</evidence>
<dbReference type="NCBIfam" id="NF005942">
    <property type="entry name" value="PRK07994.1"/>
    <property type="match status" value="1"/>
</dbReference>
<feature type="domain" description="AAA+ ATPase" evidence="13">
    <location>
        <begin position="37"/>
        <end position="179"/>
    </location>
</feature>
<dbReference type="KEGG" id="bann:JFN94_09190"/>
<evidence type="ECO:0000313" key="14">
    <source>
        <dbReference type="EMBL" id="QQK01296.1"/>
    </source>
</evidence>
<feature type="compositionally biased region" description="Low complexity" evidence="12">
    <location>
        <begin position="373"/>
        <end position="438"/>
    </location>
</feature>
<feature type="compositionally biased region" description="Low complexity" evidence="12">
    <location>
        <begin position="446"/>
        <end position="459"/>
    </location>
</feature>
<dbReference type="PANTHER" id="PTHR11669">
    <property type="entry name" value="REPLICATION FACTOR C / DNA POLYMERASE III GAMMA-TAU SUBUNIT"/>
    <property type="match status" value="1"/>
</dbReference>
<keyword evidence="7" id="KW-0862">Zinc</keyword>
<sequence length="776" mass="81500">MTYQVLARKWRPKDFASLVGQEHVVRALTHALDGGRLHHAYLFTGTRGVGKTTLSRIFAKALNCETGVTSQPCGVCRACREIDEGRFVDYVEMDAASNRGVDEMAALLERAVYAPVDARFKVYMIDEVHMLTNHAFNAMLKTLEEPPPHVKFILATTDPQKIPVTVLSRCLQFNLKQMPAGHIVSHLERILGEERISFEQQALRLLARAAQGSMRDALSLTDQAIAYSANEVTEAAVSGMLGALDQTYMVRLLDALAAGNGPEILAIADEMSLRSLSFSTALQDLASLLHRIAWAQFAPGSVLDEWPEAADLRRFAETLSPEQVQLFYQISTVGRAELGLAPDEYAGFTMTLLRMLAFEPAVGAGSAPGGQSAVPRAVPAPRTEAAAAPAALARKPAAPAQAVRPQAAPAAPAARPSPAPSADTASPAAGKPAAAPAADNVPVESAPQPAADAAPQAAATSDMPVVHKEPEPPVATERNEESAPLAEPAPRVAPAEPAARSAARGGASAALDVLRNAGMRVSSDRSRAGAAPKSADAQPAAAKPAASRPAVQVPTPRATARAPQAADTRQAPPPWEDIPPDEYVPLSADEMFGGAADDGFVPVFDSGPDDVRIAPKPADARSSAPVDTRPLPPAIALDPVGFDGEWPALAARLPLKGVAYQLAFNSELTAVDATTLKLSVPVPQYADAAQVTKLKAALADALGKPVEVAVEVGPARRTAAALDAVARAARQREAEQDIHGDPFVQQLVRDFGARIVEGSVRPLADSAPDATPPTLH</sequence>
<dbReference type="SUPFAM" id="SSF48019">
    <property type="entry name" value="post-AAA+ oligomerization domain-like"/>
    <property type="match status" value="1"/>
</dbReference>
<evidence type="ECO:0000256" key="3">
    <source>
        <dbReference type="ARBA" id="ARBA00022695"/>
    </source>
</evidence>
<gene>
    <name evidence="11 14" type="primary">dnaX</name>
    <name evidence="14" type="ORF">JFN94_09190</name>
</gene>
<dbReference type="InterPro" id="IPR038249">
    <property type="entry name" value="PolIII_tau_V_sf"/>
</dbReference>
<keyword evidence="4 11" id="KW-0235">DNA replication</keyword>
<dbReference type="Gene3D" id="3.30.300.150">
    <property type="entry name" value="DNA polymerase III, tau subunit, domain V"/>
    <property type="match status" value="1"/>
</dbReference>
<evidence type="ECO:0000256" key="10">
    <source>
        <dbReference type="ARBA" id="ARBA00049244"/>
    </source>
</evidence>
<proteinExistence type="inferred from homology"/>
<keyword evidence="3 11" id="KW-0548">Nucleotidyltransferase</keyword>
<evidence type="ECO:0000259" key="13">
    <source>
        <dbReference type="SMART" id="SM00382"/>
    </source>
</evidence>
<dbReference type="InterPro" id="IPR021029">
    <property type="entry name" value="DNA_pol_III_tau_dom-5"/>
</dbReference>
<dbReference type="NCBIfam" id="TIGR02397">
    <property type="entry name" value="dnaX_nterm"/>
    <property type="match status" value="1"/>
</dbReference>
<dbReference type="EMBL" id="CP066769">
    <property type="protein sequence ID" value="QQK01296.1"/>
    <property type="molecule type" value="Genomic_DNA"/>
</dbReference>
<dbReference type="GO" id="GO:0009360">
    <property type="term" value="C:DNA polymerase III complex"/>
    <property type="evidence" value="ECO:0007669"/>
    <property type="project" value="InterPro"/>
</dbReference>
<keyword evidence="6 11" id="KW-0547">Nucleotide-binding</keyword>
<dbReference type="GO" id="GO:0005524">
    <property type="term" value="F:ATP binding"/>
    <property type="evidence" value="ECO:0007669"/>
    <property type="project" value="UniProtKB-KW"/>
</dbReference>
<dbReference type="CDD" id="cd00009">
    <property type="entry name" value="AAA"/>
    <property type="match status" value="1"/>
</dbReference>
<dbReference type="Pfam" id="PF22608">
    <property type="entry name" value="DNAX_ATPase_lid"/>
    <property type="match status" value="1"/>
</dbReference>
<dbReference type="GO" id="GO:0003887">
    <property type="term" value="F:DNA-directed DNA polymerase activity"/>
    <property type="evidence" value="ECO:0007669"/>
    <property type="project" value="UniProtKB-KW"/>
</dbReference>
<feature type="compositionally biased region" description="Low complexity" evidence="12">
    <location>
        <begin position="528"/>
        <end position="570"/>
    </location>
</feature>
<keyword evidence="8 11" id="KW-0067">ATP-binding</keyword>
<keyword evidence="9 11" id="KW-0239">DNA-directed DNA polymerase</keyword>
<dbReference type="FunFam" id="1.10.8.60:FF:000013">
    <property type="entry name" value="DNA polymerase III subunit gamma/tau"/>
    <property type="match status" value="1"/>
</dbReference>
<dbReference type="EC" id="2.7.7.7" evidence="11"/>
<comment type="function">
    <text evidence="11">DNA polymerase III is a complex, multichain enzyme responsible for most of the replicative synthesis in bacteria. This DNA polymerase also exhibits 3' to 5' exonuclease activity.</text>
</comment>
<dbReference type="GO" id="GO:0003677">
    <property type="term" value="F:DNA binding"/>
    <property type="evidence" value="ECO:0007669"/>
    <property type="project" value="InterPro"/>
</dbReference>
<dbReference type="InterPro" id="IPR050238">
    <property type="entry name" value="DNA_Rep/Repair_Clamp_Loader"/>
</dbReference>
<dbReference type="Proteomes" id="UP000596205">
    <property type="component" value="Chromosome 1"/>
</dbReference>
<dbReference type="CDD" id="cd18137">
    <property type="entry name" value="HLD_clamp_pol_III_gamma_tau"/>
    <property type="match status" value="1"/>
</dbReference>
<dbReference type="SUPFAM" id="SSF52540">
    <property type="entry name" value="P-loop containing nucleoside triphosphate hydrolases"/>
    <property type="match status" value="1"/>
</dbReference>
<keyword evidence="2 11" id="KW-0808">Transferase</keyword>
<feature type="region of interest" description="Disordered" evidence="12">
    <location>
        <begin position="364"/>
        <end position="504"/>
    </location>
</feature>
<evidence type="ECO:0000256" key="6">
    <source>
        <dbReference type="ARBA" id="ARBA00022741"/>
    </source>
</evidence>
<dbReference type="AlphaFoldDB" id="A0A7T6VC98"/>
<evidence type="ECO:0000256" key="9">
    <source>
        <dbReference type="ARBA" id="ARBA00022932"/>
    </source>
</evidence>
<dbReference type="Pfam" id="PF12170">
    <property type="entry name" value="DNA_pol3_tau_5"/>
    <property type="match status" value="1"/>
</dbReference>
<comment type="catalytic activity">
    <reaction evidence="10 11">
        <text>DNA(n) + a 2'-deoxyribonucleoside 5'-triphosphate = DNA(n+1) + diphosphate</text>
        <dbReference type="Rhea" id="RHEA:22508"/>
        <dbReference type="Rhea" id="RHEA-COMP:17339"/>
        <dbReference type="Rhea" id="RHEA-COMP:17340"/>
        <dbReference type="ChEBI" id="CHEBI:33019"/>
        <dbReference type="ChEBI" id="CHEBI:61560"/>
        <dbReference type="ChEBI" id="CHEBI:173112"/>
        <dbReference type="EC" id="2.7.7.7"/>
    </reaction>
</comment>
<dbReference type="FunFam" id="3.40.50.300:FF:000014">
    <property type="entry name" value="DNA polymerase III subunit gamma/tau"/>
    <property type="match status" value="1"/>
</dbReference>
<dbReference type="PANTHER" id="PTHR11669:SF0">
    <property type="entry name" value="PROTEIN STICHEL-LIKE 2"/>
    <property type="match status" value="1"/>
</dbReference>
<dbReference type="InterPro" id="IPR027417">
    <property type="entry name" value="P-loop_NTPase"/>
</dbReference>
<evidence type="ECO:0000313" key="15">
    <source>
        <dbReference type="Proteomes" id="UP000596205"/>
    </source>
</evidence>
<protein>
    <recommendedName>
        <fullName evidence="11">DNA polymerase III subunit gamma/tau</fullName>
        <ecNumber evidence="11">2.7.7.7</ecNumber>
    </recommendedName>
</protein>
<feature type="region of interest" description="Disordered" evidence="12">
    <location>
        <begin position="520"/>
        <end position="579"/>
    </location>
</feature>
<dbReference type="FunFam" id="1.20.272.10:FF:000003">
    <property type="entry name" value="DNA polymerase III subunit gamma/tau"/>
    <property type="match status" value="1"/>
</dbReference>
<dbReference type="Pfam" id="PF12169">
    <property type="entry name" value="DNA_pol3_gamma3"/>
    <property type="match status" value="1"/>
</dbReference>